<dbReference type="Proteomes" id="UP001199106">
    <property type="component" value="Unassembled WGS sequence"/>
</dbReference>
<dbReference type="InterPro" id="IPR051838">
    <property type="entry name" value="ARTD_PARP"/>
</dbReference>
<keyword evidence="4" id="KW-0520">NAD</keyword>
<gene>
    <name evidence="5" type="ORF">G6011_00474</name>
</gene>
<keyword evidence="1" id="KW-0328">Glycosyltransferase</keyword>
<sequence length="1374" mass="155047">MDAAIIIPFIAKPTAGERPRISWTKRTIPLTNSTLFKKVKHSQEWHREVEATTGKLHPSDPQFPWGFVRNHTDTYLKKKGKNNQEDTDVRLSELVQTHRTRDVAIASVAHAMTAQSLSRLLLVETNVMYGSYWGLDTWLQSLIAANRDNPPSTTRLEAQWARLLLPYATVGASAAGYYLQGITRALEEFETRNMQNIPGDFTALLCRAMKDYGAQLEGLRLTCDWAAAKEAVDWMTKLDKSSPLDSSGTLRIEAILDEQFPTWRMWASWRPDVGRIARLSKTNSTWTSTILDLLALEGPDLIKGTEGTLLQGLIADYSEQRRWIRYRGLVIEVPELTRVCLSAVLERLLQGLDTVSISTSNKESLFNLFRSLTISQTITKRGLDLFKASLDIAPTPNEDCFTTIRKVWSEKEHICGIHLKALQQLICILEKPEATTLREHFLHDWLFHGFEECFSECQSIIREQINNPNWLPLLLELHTFCTAVKASTHVFPQLGPKLQVKIREWPSEKRMTSIEEIYIAAQNARFDEVQTTNAFVWVDPNVLTGSVLSRSGPEDDKARHSLELIIEKHCLNHLLDIDATSHTVDRALRDILEVWESTMERVDNSNRRTLAILVSRDIVYSAVHRCECILELAVDLGLGQQSTLVEDMVHIVRTAENDPRRAIVALTNILANRKGCTQCWRALLYRWLDKDDKIEARCGTPLVDYLIQTMDTRTWLSFMQSLETLFEDQIFYPTEEHALPSLLEPQLLSWVSRMDSFSRTLTLLEDLGGNPIAVRSILSSSKEPQRTDTLAILSYLQTAEGNPSEAIMQRTIIWLSGKRSDMHGVKECLHKLLGATHATILACQEIFDAKFGFLDIPGLPTHEQASLHRIIGRDNVFHDGTSEQYKAAVQLCPSTLSTGEPNSHHVISRRRYDTPLAVAEVMVAGWMQDNDVKPEMKAVIGCFARLFNLEVYSNKIPETELLKAITFWDGIEAEIMREADRLEGLKRTLKAKDRVGTALLLEEYDVPDTSLLEEEILGLPAGVIDLVELISDDEIEMSFSLASYTDLQRNAMGIPSAANNLIIRLYLDRYGKKPPRFCTHYDSETDLETTQHLPWISCKRSHAPHEYMCFSPQSAFMWQLNRLILRHTTSRDVTIAEFYPSVQSTIREMGRMCICCGVNHEAENAQLRRSTPCSLVACAQLWYSLPLEIRIPEIRTDIFAVDMLLSSVYNAACTGSLQLLPGCPVRTASSIKAILNSLPKLSVIRDAVHISRVLEMYHGDAEKLISWACTQFRGYIATASGLCKIKNLPTGTHQFVLANASPKLESSYLSRLPKSSSETTVLFHGTSLDRLPAILAQGLVVCSGTTLERTGAAYGKGIYLPSRRPCHFLQLFGH</sequence>
<evidence type="ECO:0000256" key="1">
    <source>
        <dbReference type="ARBA" id="ARBA00022676"/>
    </source>
</evidence>
<proteinExistence type="predicted"/>
<organism evidence="5 6">
    <name type="scientific">Alternaria panax</name>
    <dbReference type="NCBI Taxonomy" id="48097"/>
    <lineage>
        <taxon>Eukaryota</taxon>
        <taxon>Fungi</taxon>
        <taxon>Dikarya</taxon>
        <taxon>Ascomycota</taxon>
        <taxon>Pezizomycotina</taxon>
        <taxon>Dothideomycetes</taxon>
        <taxon>Pleosporomycetidae</taxon>
        <taxon>Pleosporales</taxon>
        <taxon>Pleosporineae</taxon>
        <taxon>Pleosporaceae</taxon>
        <taxon>Alternaria</taxon>
        <taxon>Alternaria sect. Panax</taxon>
    </lineage>
</organism>
<dbReference type="GO" id="GO:0016757">
    <property type="term" value="F:glycosyltransferase activity"/>
    <property type="evidence" value="ECO:0007669"/>
    <property type="project" value="UniProtKB-KW"/>
</dbReference>
<evidence type="ECO:0000256" key="2">
    <source>
        <dbReference type="ARBA" id="ARBA00022679"/>
    </source>
</evidence>
<dbReference type="PANTHER" id="PTHR21328">
    <property type="entry name" value="POLY ADP-RIBOSE POLYMERASE FAMILY, MEMBER PARP"/>
    <property type="match status" value="1"/>
</dbReference>
<evidence type="ECO:0000256" key="4">
    <source>
        <dbReference type="ARBA" id="ARBA00023027"/>
    </source>
</evidence>
<keyword evidence="6" id="KW-1185">Reference proteome</keyword>
<accession>A0AAD4NV13</accession>
<evidence type="ECO:0008006" key="7">
    <source>
        <dbReference type="Google" id="ProtNLM"/>
    </source>
</evidence>
<keyword evidence="2" id="KW-0808">Transferase</keyword>
<name>A0AAD4NV13_9PLEO</name>
<comment type="caution">
    <text evidence="5">The sequence shown here is derived from an EMBL/GenBank/DDBJ whole genome shotgun (WGS) entry which is preliminary data.</text>
</comment>
<dbReference type="SUPFAM" id="SSF56399">
    <property type="entry name" value="ADP-ribosylation"/>
    <property type="match status" value="1"/>
</dbReference>
<evidence type="ECO:0000313" key="6">
    <source>
        <dbReference type="Proteomes" id="UP001199106"/>
    </source>
</evidence>
<dbReference type="GO" id="GO:0016779">
    <property type="term" value="F:nucleotidyltransferase activity"/>
    <property type="evidence" value="ECO:0007669"/>
    <property type="project" value="UniProtKB-KW"/>
</dbReference>
<dbReference type="EMBL" id="JAANER010000001">
    <property type="protein sequence ID" value="KAG9195353.1"/>
    <property type="molecule type" value="Genomic_DNA"/>
</dbReference>
<dbReference type="Gene3D" id="3.90.228.10">
    <property type="match status" value="1"/>
</dbReference>
<protein>
    <recommendedName>
        <fullName evidence="7">PARP catalytic domain-containing protein</fullName>
    </recommendedName>
</protein>
<evidence type="ECO:0000313" key="5">
    <source>
        <dbReference type="EMBL" id="KAG9195353.1"/>
    </source>
</evidence>
<evidence type="ECO:0000256" key="3">
    <source>
        <dbReference type="ARBA" id="ARBA00022695"/>
    </source>
</evidence>
<keyword evidence="3" id="KW-0548">Nucleotidyltransferase</keyword>
<reference evidence="5" key="1">
    <citation type="submission" date="2021-07" db="EMBL/GenBank/DDBJ databases">
        <title>Genome Resource of American Ginseng Black Spot Pathogen Alternaria panax.</title>
        <authorList>
            <person name="Qiu C."/>
            <person name="Wang W."/>
            <person name="Liu Z."/>
        </authorList>
    </citation>
    <scope>NUCLEOTIDE SEQUENCE</scope>
    <source>
        <strain evidence="5">BNCC115425</strain>
    </source>
</reference>